<dbReference type="GeneID" id="36831233"/>
<dbReference type="EMBL" id="CP029289">
    <property type="protein sequence ID" value="AWR93856.1"/>
    <property type="molecule type" value="Genomic_DNA"/>
</dbReference>
<accession>A0A2U9ICW2</accession>
<dbReference type="PANTHER" id="PTHR13754">
    <property type="entry name" value="METALLO-BETA-LACTAMASE SUPERFAMILY PROTEIN"/>
    <property type="match status" value="1"/>
</dbReference>
<dbReference type="GO" id="GO:0016740">
    <property type="term" value="F:transferase activity"/>
    <property type="evidence" value="ECO:0007669"/>
    <property type="project" value="TreeGrafter"/>
</dbReference>
<dbReference type="PANTHER" id="PTHR13754:SF18">
    <property type="entry name" value="7,8-DIHYDROPTERIN-6-METHYL-4-(BETA-D-RIBOFURANOSYL)-AMINOBENZENE-5'-PHOSPHATE SYNTHASE"/>
    <property type="match status" value="1"/>
</dbReference>
<dbReference type="KEGG" id="abri:DFR85_03715"/>
<dbReference type="Pfam" id="PF00753">
    <property type="entry name" value="Lactamase_B"/>
    <property type="match status" value="1"/>
</dbReference>
<dbReference type="Gene3D" id="3.60.15.10">
    <property type="entry name" value="Ribonuclease Z/Hydroxyacylglutathione hydrolase-like"/>
    <property type="match status" value="1"/>
</dbReference>
<dbReference type="RefSeq" id="WP_110269740.1">
    <property type="nucleotide sequence ID" value="NZ_CP029289.2"/>
</dbReference>
<dbReference type="CDD" id="cd07713">
    <property type="entry name" value="DHPS-like_MBL-fold"/>
    <property type="match status" value="1"/>
</dbReference>
<dbReference type="SUPFAM" id="SSF56281">
    <property type="entry name" value="Metallo-hydrolase/oxidoreductase"/>
    <property type="match status" value="1"/>
</dbReference>
<dbReference type="InterPro" id="IPR041712">
    <property type="entry name" value="DHPS-like_MBL-fold"/>
</dbReference>
<sequence length="279" mass="30714">MKSIDNLKITILSDNFVSTLIPPLIGEWGFSALVEADDVKILYDVGNSGYPLIYNSEKLGIKLEDIDFIVLSHGHSDHTGGFSNNDVVTKLKGKMLIAHPSVFEKKVLNWSGKLEYIGMPLTRDETEKKFNLILSSEPLEISNGVMFSGEVKRYGYNEYTSGLYTSSNSSLLKDSMKDDVALYINTKKGLVILTGCGHSGILNIITHAKEVTNQNVYAALGGFHLLSSPKEHVEKVADELTKNLQKIGPAHCSGNMIKSIISENKEKWLDVSVGKSISF</sequence>
<organism evidence="2 3">
    <name type="scientific">Acidianus brierleyi</name>
    <dbReference type="NCBI Taxonomy" id="41673"/>
    <lineage>
        <taxon>Archaea</taxon>
        <taxon>Thermoproteota</taxon>
        <taxon>Thermoprotei</taxon>
        <taxon>Sulfolobales</taxon>
        <taxon>Sulfolobaceae</taxon>
        <taxon>Acidianus</taxon>
    </lineage>
</organism>
<name>A0A2U9ICW2_9CREN</name>
<dbReference type="InterPro" id="IPR036866">
    <property type="entry name" value="RibonucZ/Hydroxyglut_hydro"/>
</dbReference>
<evidence type="ECO:0000259" key="1">
    <source>
        <dbReference type="Pfam" id="PF00753"/>
    </source>
</evidence>
<gene>
    <name evidence="2" type="ORF">DFR85_03715</name>
</gene>
<feature type="domain" description="Metallo-beta-lactamase" evidence="1">
    <location>
        <begin position="31"/>
        <end position="81"/>
    </location>
</feature>
<keyword evidence="3" id="KW-1185">Reference proteome</keyword>
<keyword evidence="2" id="KW-0378">Hydrolase</keyword>
<dbReference type="InterPro" id="IPR052926">
    <property type="entry name" value="Metallo-beta-lactamase_dom"/>
</dbReference>
<dbReference type="OrthoDB" id="7773at2157"/>
<evidence type="ECO:0000313" key="2">
    <source>
        <dbReference type="EMBL" id="AWR93856.1"/>
    </source>
</evidence>
<proteinExistence type="predicted"/>
<dbReference type="GO" id="GO:0016787">
    <property type="term" value="F:hydrolase activity"/>
    <property type="evidence" value="ECO:0007669"/>
    <property type="project" value="UniProtKB-KW"/>
</dbReference>
<reference evidence="2 3" key="1">
    <citation type="submission" date="2018-05" db="EMBL/GenBank/DDBJ databases">
        <title>Complete Genome Sequences of Extremely Thermoacidophilic, Metal-Mobilizing Type-Strain Members of the Archaeal Family Sulfolobaceae: Acidianus brierleyi DSM-1651T, Acidianus sulfidivorans DSM-18786T, Metallosphaera hakonensis DSM-7519T, and Metallosphaera prunae DSM-10039T.</title>
        <authorList>
            <person name="Counts J.A."/>
            <person name="Kelly R.M."/>
        </authorList>
    </citation>
    <scope>NUCLEOTIDE SEQUENCE [LARGE SCALE GENOMIC DNA]</scope>
    <source>
        <strain evidence="2 3">DSM 1651</strain>
    </source>
</reference>
<dbReference type="Proteomes" id="UP000248044">
    <property type="component" value="Chromosome"/>
</dbReference>
<dbReference type="AlphaFoldDB" id="A0A2U9ICW2"/>
<dbReference type="InterPro" id="IPR001279">
    <property type="entry name" value="Metallo-B-lactamas"/>
</dbReference>
<evidence type="ECO:0000313" key="3">
    <source>
        <dbReference type="Proteomes" id="UP000248044"/>
    </source>
</evidence>
<protein>
    <submittedName>
        <fullName evidence="2">MBL fold metallo-hydrolase</fullName>
    </submittedName>
</protein>